<keyword evidence="2" id="KW-0833">Ubl conjugation pathway</keyword>
<dbReference type="GeneID" id="105980148"/>
<feature type="region of interest" description="Disordered" evidence="3">
    <location>
        <begin position="222"/>
        <end position="245"/>
    </location>
</feature>
<dbReference type="CDD" id="cd22118">
    <property type="entry name" value="F-box_FBXL5"/>
    <property type="match status" value="1"/>
</dbReference>
<dbReference type="SUPFAM" id="SSF52047">
    <property type="entry name" value="RNI-like"/>
    <property type="match status" value="1"/>
</dbReference>
<accession>A0A1S3EIX5</accession>
<evidence type="ECO:0000259" key="4">
    <source>
        <dbReference type="PROSITE" id="PS50181"/>
    </source>
</evidence>
<keyword evidence="1" id="KW-0433">Leucine-rich repeat</keyword>
<dbReference type="SMART" id="SM00256">
    <property type="entry name" value="FBOX"/>
    <property type="match status" value="1"/>
</dbReference>
<dbReference type="SMART" id="SM00367">
    <property type="entry name" value="LRR_CC"/>
    <property type="match status" value="4"/>
</dbReference>
<feature type="region of interest" description="Disordered" evidence="3">
    <location>
        <begin position="44"/>
        <end position="174"/>
    </location>
</feature>
<dbReference type="FunFam" id="3.80.10.10:FF:000086">
    <property type="entry name" value="F-box/LRR-repeat protein 5 isoform X1"/>
    <property type="match status" value="1"/>
</dbReference>
<dbReference type="Pfam" id="PF12937">
    <property type="entry name" value="F-box-like"/>
    <property type="match status" value="1"/>
</dbReference>
<dbReference type="KEGG" id="dord:105980148"/>
<reference evidence="6" key="1">
    <citation type="submission" date="2025-08" db="UniProtKB">
        <authorList>
            <consortium name="RefSeq"/>
        </authorList>
    </citation>
    <scope>IDENTIFICATION</scope>
    <source>
        <tissue evidence="6">Kidney</tissue>
    </source>
</reference>
<name>A0A1S3EIX5_DIPOR</name>
<dbReference type="STRING" id="10020.ENSDORP00000014880"/>
<dbReference type="InterPro" id="IPR001611">
    <property type="entry name" value="Leu-rich_rpt"/>
</dbReference>
<feature type="compositionally biased region" description="Pro residues" evidence="3">
    <location>
        <begin position="324"/>
        <end position="337"/>
    </location>
</feature>
<dbReference type="InParanoid" id="A0A1S3EIX5"/>
<evidence type="ECO:0000256" key="3">
    <source>
        <dbReference type="SAM" id="MobiDB-lite"/>
    </source>
</evidence>
<dbReference type="GO" id="GO:0019005">
    <property type="term" value="C:SCF ubiquitin ligase complex"/>
    <property type="evidence" value="ECO:0007669"/>
    <property type="project" value="TreeGrafter"/>
</dbReference>
<dbReference type="Proteomes" id="UP000081671">
    <property type="component" value="Unplaced"/>
</dbReference>
<gene>
    <name evidence="6" type="primary">Fbxl5</name>
</gene>
<feature type="domain" description="F-box" evidence="4">
    <location>
        <begin position="468"/>
        <end position="514"/>
    </location>
</feature>
<dbReference type="InterPro" id="IPR036047">
    <property type="entry name" value="F-box-like_dom_sf"/>
</dbReference>
<feature type="compositionally biased region" description="Acidic residues" evidence="3">
    <location>
        <begin position="553"/>
        <end position="566"/>
    </location>
</feature>
<dbReference type="SUPFAM" id="SSF81383">
    <property type="entry name" value="F-box domain"/>
    <property type="match status" value="1"/>
</dbReference>
<dbReference type="PANTHER" id="PTHR13318">
    <property type="entry name" value="PARTNER OF PAIRED, ISOFORM B-RELATED"/>
    <property type="match status" value="1"/>
</dbReference>
<dbReference type="FunFam" id="1.20.1280.50:FF:000007">
    <property type="entry name" value="F-box/LRR-repeat protein 5 isoform X1"/>
    <property type="match status" value="1"/>
</dbReference>
<evidence type="ECO:0000313" key="5">
    <source>
        <dbReference type="Proteomes" id="UP000081671"/>
    </source>
</evidence>
<feature type="compositionally biased region" description="Polar residues" evidence="3">
    <location>
        <begin position="120"/>
        <end position="137"/>
    </location>
</feature>
<dbReference type="Gene3D" id="3.80.10.10">
    <property type="entry name" value="Ribonuclease Inhibitor"/>
    <property type="match status" value="2"/>
</dbReference>
<keyword evidence="5" id="KW-1185">Reference proteome</keyword>
<dbReference type="Gene3D" id="1.20.1280.50">
    <property type="match status" value="1"/>
</dbReference>
<dbReference type="RefSeq" id="XP_012864343.1">
    <property type="nucleotide sequence ID" value="XM_013008889.1"/>
</dbReference>
<feature type="region of interest" description="Disordered" evidence="3">
    <location>
        <begin position="547"/>
        <end position="566"/>
    </location>
</feature>
<feature type="region of interest" description="Disordered" evidence="3">
    <location>
        <begin position="444"/>
        <end position="470"/>
    </location>
</feature>
<dbReference type="OrthoDB" id="10257471at2759"/>
<dbReference type="CTD" id="26234"/>
<evidence type="ECO:0000313" key="6">
    <source>
        <dbReference type="RefSeq" id="XP_012864343.1"/>
    </source>
</evidence>
<dbReference type="PROSITE" id="PS50181">
    <property type="entry name" value="FBOX"/>
    <property type="match status" value="1"/>
</dbReference>
<dbReference type="InterPro" id="IPR006553">
    <property type="entry name" value="Leu-rich_rpt_Cys-con_subtyp"/>
</dbReference>
<feature type="region of interest" description="Disordered" evidence="3">
    <location>
        <begin position="372"/>
        <end position="394"/>
    </location>
</feature>
<evidence type="ECO:0000256" key="1">
    <source>
        <dbReference type="ARBA" id="ARBA00022614"/>
    </source>
</evidence>
<organism evidence="5 6">
    <name type="scientific">Dipodomys ordii</name>
    <name type="common">Ord's kangaroo rat</name>
    <dbReference type="NCBI Taxonomy" id="10020"/>
    <lineage>
        <taxon>Eukaryota</taxon>
        <taxon>Metazoa</taxon>
        <taxon>Chordata</taxon>
        <taxon>Craniata</taxon>
        <taxon>Vertebrata</taxon>
        <taxon>Euteleostomi</taxon>
        <taxon>Mammalia</taxon>
        <taxon>Eutheria</taxon>
        <taxon>Euarchontoglires</taxon>
        <taxon>Glires</taxon>
        <taxon>Rodentia</taxon>
        <taxon>Castorimorpha</taxon>
        <taxon>Heteromyidae</taxon>
        <taxon>Dipodomyinae</taxon>
        <taxon>Dipodomys</taxon>
    </lineage>
</organism>
<feature type="compositionally biased region" description="Basic residues" evidence="3">
    <location>
        <begin position="65"/>
        <end position="75"/>
    </location>
</feature>
<dbReference type="InterPro" id="IPR001810">
    <property type="entry name" value="F-box_dom"/>
</dbReference>
<proteinExistence type="predicted"/>
<feature type="compositionally biased region" description="Polar residues" evidence="3">
    <location>
        <begin position="450"/>
        <end position="470"/>
    </location>
</feature>
<dbReference type="FunFam" id="3.80.10.10:FF:000106">
    <property type="entry name" value="F-box/LRR-repeat protein 5 isoform X1"/>
    <property type="match status" value="1"/>
</dbReference>
<dbReference type="Pfam" id="PF13516">
    <property type="entry name" value="LRR_6"/>
    <property type="match status" value="2"/>
</dbReference>
<feature type="region of interest" description="Disordered" evidence="3">
    <location>
        <begin position="1"/>
        <end position="23"/>
    </location>
</feature>
<evidence type="ECO:0000256" key="2">
    <source>
        <dbReference type="ARBA" id="ARBA00022786"/>
    </source>
</evidence>
<dbReference type="PANTHER" id="PTHR13318:SF19">
    <property type="entry name" value="F-BOX_LRR-REPEAT PROTEIN 5"/>
    <property type="match status" value="1"/>
</dbReference>
<dbReference type="FunCoup" id="A0A1S3EIX5">
    <property type="interactions" value="830"/>
</dbReference>
<dbReference type="AlphaFoldDB" id="A0A1S3EIX5"/>
<dbReference type="InterPro" id="IPR032675">
    <property type="entry name" value="LRR_dom_sf"/>
</dbReference>
<protein>
    <submittedName>
        <fullName evidence="6">F-box/LRR-repeat protein 5</fullName>
    </submittedName>
</protein>
<sequence>MKRKGIEGTTLVRTKRDAQAQNTEDSAAVLPFITAHSFSNTAGVFPKALQTPRTRTNRDLPPSRPRPRGPVRPPRHVAALSEAARGPPSSQALRPTEPPFGGCLASSSPPARSHGLASTRGPSRSRTCSSIRATSGLTGEFPHPAGNGLERTSTQARSQRRRRGTRRSEALGGGVSSADTVYVVAMGAEQRLWVLDGFSGLAPQKLENLLVSLSHTDGQVNAGRPAASGLDTPRLNPNESTGRVGALQKAPRLRIGAAACAVRAPGGPRRGGPRLTGGHRARTAPRPPAAQQPRTLTSASFSHFPIRPSAGPRAPSIPPQDRVPSPPSPRTPAPLDPSPGWCPRRLQPRRDHVQDFLGTQPLDPVSPAVGCGQARAPTLRGRPGSHSAVAGPGGHLARCPSPGPDPTPDCFKILMFNLIVYSKLPPKMVLKNTLVSKFPLKLGSSKMKPRQTSSPTKSSQEAEVSEHSTGITHLPPEVMLSIFSYLNPQELCRCSQVSTKWSQLAKTGSLWKHLYPVHWARGDWYCGPATELDTEPDEEWVKNRKDESRAFQEWDEDADIDESEESAEEESIAISIAQMEKRLLHGLIHNILPHVGTSVKTLVLAYSSAVSSKMVRQILELCPNLEHLDLTQTDISDSAFDSWSWLGCCQSLRHLDLSGCEKITDVALEKISRALGILTSQSDFLKTSANTIASTTWKNKDITMQSTKQYARLCDLTNKDIGEEIDNEHAWTKPVSSESFTSPYVWMLDAEDLADIEDTVEWRHRSVESLRVMETTSSFACSSAGCYRKDIVGLRTSVCWQQHCAAPALAYCGHSFCCTGTALRTMAALPGSSAVCGKALRTTLPRENDLLYFGSDKCDQVTGRVLLFLSLSGCYQITDHGLRVLTLGGGLPYLEHLNLSGCLTVTGAGLQDLVSACPSLNDEYFYYCDNINGPHADTASGCQNLQCGFRACCRSGE</sequence>
<feature type="region of interest" description="Disordered" evidence="3">
    <location>
        <begin position="262"/>
        <end position="346"/>
    </location>
</feature>
<dbReference type="GO" id="GO:0031146">
    <property type="term" value="P:SCF-dependent proteasomal ubiquitin-dependent protein catabolic process"/>
    <property type="evidence" value="ECO:0007669"/>
    <property type="project" value="TreeGrafter"/>
</dbReference>